<proteinExistence type="predicted"/>
<dbReference type="Gene3D" id="2.40.128.290">
    <property type="entry name" value="Uncharacterised protein Atu4866, PF11512"/>
    <property type="match status" value="1"/>
</dbReference>
<dbReference type="InterPro" id="IPR038646">
    <property type="entry name" value="Atu4866-like_sf"/>
</dbReference>
<protein>
    <recommendedName>
        <fullName evidence="3">Ligand-binding protein with streptavidin-like fold</fullName>
    </recommendedName>
</protein>
<dbReference type="Proteomes" id="UP001183585">
    <property type="component" value="Unassembled WGS sequence"/>
</dbReference>
<evidence type="ECO:0000313" key="2">
    <source>
        <dbReference type="Proteomes" id="UP001183585"/>
    </source>
</evidence>
<organism evidence="1 2">
    <name type="scientific">Promicromonospora iranensis</name>
    <dbReference type="NCBI Taxonomy" id="1105144"/>
    <lineage>
        <taxon>Bacteria</taxon>
        <taxon>Bacillati</taxon>
        <taxon>Actinomycetota</taxon>
        <taxon>Actinomycetes</taxon>
        <taxon>Micrococcales</taxon>
        <taxon>Promicromonosporaceae</taxon>
        <taxon>Promicromonospora</taxon>
    </lineage>
</organism>
<reference evidence="1 2" key="1">
    <citation type="submission" date="2023-07" db="EMBL/GenBank/DDBJ databases">
        <title>Sequencing the genomes of 1000 actinobacteria strains.</title>
        <authorList>
            <person name="Klenk H.-P."/>
        </authorList>
    </citation>
    <scope>NUCLEOTIDE SEQUENCE [LARGE SCALE GENOMIC DNA]</scope>
    <source>
        <strain evidence="1 2">DSM 45554</strain>
    </source>
</reference>
<dbReference type="InterPro" id="IPR020955">
    <property type="entry name" value="Uncharacterised_Atu4866"/>
</dbReference>
<dbReference type="EMBL" id="JAVDYE010000001">
    <property type="protein sequence ID" value="MDR7384775.1"/>
    <property type="molecule type" value="Genomic_DNA"/>
</dbReference>
<dbReference type="RefSeq" id="WP_274993599.1">
    <property type="nucleotide sequence ID" value="NZ_JAJQQP010000005.1"/>
</dbReference>
<evidence type="ECO:0008006" key="3">
    <source>
        <dbReference type="Google" id="ProtNLM"/>
    </source>
</evidence>
<accession>A0ABU2CTW4</accession>
<name>A0ABU2CTW4_9MICO</name>
<comment type="caution">
    <text evidence="1">The sequence shown here is derived from an EMBL/GenBank/DDBJ whole genome shotgun (WGS) entry which is preliminary data.</text>
</comment>
<keyword evidence="2" id="KW-1185">Reference proteome</keyword>
<evidence type="ECO:0000313" key="1">
    <source>
        <dbReference type="EMBL" id="MDR7384775.1"/>
    </source>
</evidence>
<gene>
    <name evidence="1" type="ORF">J2S48_004290</name>
</gene>
<sequence>MTTNKDDRVLDDGVLDDTGMVMHPGHAFHDVAELERLTSAMAEGSPPLFAGATIHTADPLVGTVERGDLLLGLGVAGGTVVGVGTGLETAAEDDGMVVVRCEGLVIVPAVIDVPGQVRARKLRTQDRGTLAAGAAATFAVLRREDAPDLRAAWDTLLRRPEAVLALVVDGDVARWGGTRLIETADHGLADGGAADSPYLGTWVDETGFLHQSLTADGRYDETRGGREHAFQGRFWITGDRIEYLDDLGFWAYGDFVDGTLHHGGYVLKR</sequence>
<dbReference type="Pfam" id="PF11512">
    <property type="entry name" value="Atu4866"/>
    <property type="match status" value="1"/>
</dbReference>